<dbReference type="Proteomes" id="UP001064048">
    <property type="component" value="Chromosome 6"/>
</dbReference>
<proteinExistence type="predicted"/>
<keyword evidence="2" id="KW-1185">Reference proteome</keyword>
<gene>
    <name evidence="1" type="ORF">MSG28_004095</name>
</gene>
<accession>A0ACC0KI50</accession>
<protein>
    <submittedName>
        <fullName evidence="1">Uncharacterized protein</fullName>
    </submittedName>
</protein>
<reference evidence="1 2" key="1">
    <citation type="journal article" date="2022" name="Genome Biol. Evol.">
        <title>The Spruce Budworm Genome: Reconstructing the Evolutionary History of Antifreeze Proteins.</title>
        <authorList>
            <person name="Beliveau C."/>
            <person name="Gagne P."/>
            <person name="Picq S."/>
            <person name="Vernygora O."/>
            <person name="Keeling C.I."/>
            <person name="Pinkney K."/>
            <person name="Doucet D."/>
            <person name="Wen F."/>
            <person name="Johnston J.S."/>
            <person name="Maaroufi H."/>
            <person name="Boyle B."/>
            <person name="Laroche J."/>
            <person name="Dewar K."/>
            <person name="Juretic N."/>
            <person name="Blackburn G."/>
            <person name="Nisole A."/>
            <person name="Brunet B."/>
            <person name="Brandao M."/>
            <person name="Lumley L."/>
            <person name="Duan J."/>
            <person name="Quan G."/>
            <person name="Lucarotti C.J."/>
            <person name="Roe A.D."/>
            <person name="Sperling F.A.H."/>
            <person name="Levesque R.C."/>
            <person name="Cusson M."/>
        </authorList>
    </citation>
    <scope>NUCLEOTIDE SEQUENCE [LARGE SCALE GENOMIC DNA]</scope>
    <source>
        <strain evidence="1">Glfc:IPQL:Cfum</strain>
    </source>
</reference>
<comment type="caution">
    <text evidence="1">The sequence shown here is derived from an EMBL/GenBank/DDBJ whole genome shotgun (WGS) entry which is preliminary data.</text>
</comment>
<organism evidence="1 2">
    <name type="scientific">Choristoneura fumiferana</name>
    <name type="common">Spruce budworm moth</name>
    <name type="synonym">Archips fumiferana</name>
    <dbReference type="NCBI Taxonomy" id="7141"/>
    <lineage>
        <taxon>Eukaryota</taxon>
        <taxon>Metazoa</taxon>
        <taxon>Ecdysozoa</taxon>
        <taxon>Arthropoda</taxon>
        <taxon>Hexapoda</taxon>
        <taxon>Insecta</taxon>
        <taxon>Pterygota</taxon>
        <taxon>Neoptera</taxon>
        <taxon>Endopterygota</taxon>
        <taxon>Lepidoptera</taxon>
        <taxon>Glossata</taxon>
        <taxon>Ditrysia</taxon>
        <taxon>Tortricoidea</taxon>
        <taxon>Tortricidae</taxon>
        <taxon>Tortricinae</taxon>
        <taxon>Choristoneura</taxon>
    </lineage>
</organism>
<dbReference type="EMBL" id="CM046106">
    <property type="protein sequence ID" value="KAI8435920.1"/>
    <property type="molecule type" value="Genomic_DNA"/>
</dbReference>
<evidence type="ECO:0000313" key="2">
    <source>
        <dbReference type="Proteomes" id="UP001064048"/>
    </source>
</evidence>
<evidence type="ECO:0000313" key="1">
    <source>
        <dbReference type="EMBL" id="KAI8435920.1"/>
    </source>
</evidence>
<sequence length="1273" mass="139022">MLKPKALTQVLSQANTGGVENTLLLNHQGALLAYSGYNDKDARVTAAIASNVWSAYEKNGRNVFKEDRLHLILVDCNNGKIAITQVANLLLCLYAKESVGFGILKEKINAIAQYLEGPLKQVASSYNSGDTLFQIYNVQGTDVMAGNSDPSCSNVPGAQSESELRVTDMELESPNSLPLGQQTQSSFLENDEEISGEFIKVKPKKRPLVKTSDNDTRKITKIDRTPPAPPVTRQCYSNRDLGPFIVHVAQKESSPGSGSFLNPALTFHPKIVKLGIQKSSSAANDKFLSAIRDKWQDWNLFFTDASKLNKDEPVGLSAIQALSCNSIKNCAKSAIVCLLKEALLSCHLMNLEVKISWIPSHKGISGNEAVDKAAREAATGRCFACGTENGFRVFNSDPLKEKERQNFAEGGLSYVEMLFRCNYMALVGGGKTPVYPPNRVIIWDDLKKDSAISLDFNSPVKAVKLRRDRIVVVLENLIKVYTFTAQPQMLHVFETCQNPRGLCVVCPNSNNAILAYPSRKTGHVQLVELSSHASTSSSPDGHLITAHEAPLSCLALNVGGTRLATASTKGTLIRVFDTATGQKLAELRRGAHQATIYCINFNHTSTNLCVTSDHGTVHVFSLEDEKLNKQSSLATVNFLPKYFSSNWSFCKFTIPNGPPCICAFGVDKSSIVVICADGSYYKYKFNEKGECTRDVYAQFLETSEDSQQLFPPHFGSPYSNTCPAVASSAAACSWRSARRRCVASVCASSASTRSPRDSTAATMAPVSPQLSANFRAMCGLPSQKRAGARAGGGAGGGSTGDSEPARDAADGGRYTCVHAPAATGQPPARMSSGSGDQQLSDSQHPTTTVTNPISNASTMYTSAFPAPPTTHVVSVRNDGFFKSVAFPKILQSALNFVRRIISSLRKVPKFDGDVRWRRRVGRASPPVVADAADARAGVRGDDSSATEPGRLGPGTWPPPRYLSQKKYADLLNLLHKGATLLLQRDQQGSGADLAILLLDVLTKSETQPSEEWIEKLANLFEIMSSTIPERETFLTNAVKWSMDNNKKGHPLLHKKIAEVYWREKKYTAAHKHFLHSSDGAAYANMLIELHTTKGLKSEIDLDDFVMMYKWLPTDSEPNLPPASYTNLGVGEDLIAAAVREVKEETGVDADFQSLGVDWMETAKISVELKMPQWASAEGGGSEAESPDQMMLCYDDETSEYYENKPDSDVKIEQAGERERREDCLFFLPIWTSDGFNGDDENVEPAFVLSREEQNNNEPSDPEPEETSSVRTCL</sequence>
<name>A0ACC0KI50_CHOFU</name>